<evidence type="ECO:0000313" key="2">
    <source>
        <dbReference type="Proteomes" id="UP000240259"/>
    </source>
</evidence>
<gene>
    <name evidence="1" type="ORF">C9427_32480</name>
</gene>
<reference evidence="1 2" key="1">
    <citation type="submission" date="2018-03" db="EMBL/GenBank/DDBJ databases">
        <title>Genome sequence of the symbiotic type strain Mesorhizobium helmanticense CSLC115NT isolated from Lotus corniculatus nodules.</title>
        <authorList>
            <person name="Sannazzaro A.I."/>
            <person name="Torres Tejerizo G.A."/>
            <person name="Dip D."/>
            <person name="Caballero M."/>
            <person name="Pistorio M."/>
            <person name="Estrella M.J."/>
        </authorList>
    </citation>
    <scope>NUCLEOTIDE SEQUENCE [LARGE SCALE GENOMIC DNA]</scope>
    <source>
        <strain evidence="1 2">CSLC115N</strain>
    </source>
</reference>
<accession>A0A2T4IL20</accession>
<organism evidence="1 2">
    <name type="scientific">Mesorhizobium helmanticense</name>
    <dbReference type="NCBI Taxonomy" id="1776423"/>
    <lineage>
        <taxon>Bacteria</taxon>
        <taxon>Pseudomonadati</taxon>
        <taxon>Pseudomonadota</taxon>
        <taxon>Alphaproteobacteria</taxon>
        <taxon>Hyphomicrobiales</taxon>
        <taxon>Phyllobacteriaceae</taxon>
        <taxon>Mesorhizobium</taxon>
    </lineage>
</organism>
<dbReference type="EMBL" id="PZJX01000075">
    <property type="protein sequence ID" value="PTE06312.1"/>
    <property type="molecule type" value="Genomic_DNA"/>
</dbReference>
<name>A0A2T4IL20_9HYPH</name>
<dbReference type="AlphaFoldDB" id="A0A2T4IL20"/>
<evidence type="ECO:0000313" key="1">
    <source>
        <dbReference type="EMBL" id="PTE06312.1"/>
    </source>
</evidence>
<comment type="caution">
    <text evidence="1">The sequence shown here is derived from an EMBL/GenBank/DDBJ whole genome shotgun (WGS) entry which is preliminary data.</text>
</comment>
<proteinExistence type="predicted"/>
<protein>
    <submittedName>
        <fullName evidence="1">Uncharacterized protein</fullName>
    </submittedName>
</protein>
<dbReference type="Proteomes" id="UP000240259">
    <property type="component" value="Unassembled WGS sequence"/>
</dbReference>
<dbReference type="OrthoDB" id="1522627at2"/>
<sequence>MSASSKIGFHAAYREENGEYKESGVAKAEIGSYLPHLGLRIEAIRFFTIAGPNDFLLLTTEQARALGIDVFEQDGLKVTTVDIYAGRFVSYGMLCSRCEGFLLFDKGIVERETLEAIKAGQQIAGNDAWIDIWTPMQRAALRRWRRSSSRRRAEWRTNLRHHLQRRSL</sequence>
<dbReference type="RefSeq" id="WP_107653053.1">
    <property type="nucleotide sequence ID" value="NZ_PZJX01000075.1"/>
</dbReference>
<keyword evidence="2" id="KW-1185">Reference proteome</keyword>